<dbReference type="SMART" id="SM00289">
    <property type="entry name" value="WR1"/>
    <property type="match status" value="11"/>
</dbReference>
<feature type="chain" id="PRO_5012223398" description="EGF-like domain-containing protein" evidence="2">
    <location>
        <begin position="17"/>
        <end position="1990"/>
    </location>
</feature>
<feature type="domain" description="EGF-like" evidence="3">
    <location>
        <begin position="513"/>
        <end position="548"/>
    </location>
</feature>
<feature type="domain" description="EGF-like" evidence="3">
    <location>
        <begin position="470"/>
        <end position="503"/>
    </location>
</feature>
<feature type="domain" description="EGF-like" evidence="3">
    <location>
        <begin position="1894"/>
        <end position="1928"/>
    </location>
</feature>
<feature type="domain" description="EGF-like" evidence="3">
    <location>
        <begin position="1341"/>
        <end position="1374"/>
    </location>
</feature>
<feature type="domain" description="EGF-like" evidence="3">
    <location>
        <begin position="852"/>
        <end position="886"/>
    </location>
</feature>
<feature type="signal peptide" evidence="2">
    <location>
        <begin position="1"/>
        <end position="16"/>
    </location>
</feature>
<organism evidence="4 5">
    <name type="scientific">Diploscapter pachys</name>
    <dbReference type="NCBI Taxonomy" id="2018661"/>
    <lineage>
        <taxon>Eukaryota</taxon>
        <taxon>Metazoa</taxon>
        <taxon>Ecdysozoa</taxon>
        <taxon>Nematoda</taxon>
        <taxon>Chromadorea</taxon>
        <taxon>Rhabditida</taxon>
        <taxon>Rhabditina</taxon>
        <taxon>Rhabditomorpha</taxon>
        <taxon>Rhabditoidea</taxon>
        <taxon>Rhabditidae</taxon>
        <taxon>Diploscapter</taxon>
    </lineage>
</organism>
<dbReference type="Proteomes" id="UP000218231">
    <property type="component" value="Unassembled WGS sequence"/>
</dbReference>
<dbReference type="InterPro" id="IPR000742">
    <property type="entry name" value="EGF"/>
</dbReference>
<feature type="domain" description="EGF-like" evidence="3">
    <location>
        <begin position="1576"/>
        <end position="1606"/>
    </location>
</feature>
<dbReference type="EMBL" id="LIAE01009986">
    <property type="protein sequence ID" value="PAV67126.1"/>
    <property type="molecule type" value="Genomic_DNA"/>
</dbReference>
<name>A0A2A2JZB4_9BILA</name>
<feature type="domain" description="EGF-like" evidence="3">
    <location>
        <begin position="1424"/>
        <end position="1455"/>
    </location>
</feature>
<feature type="domain" description="EGF-like" evidence="3">
    <location>
        <begin position="1945"/>
        <end position="1977"/>
    </location>
</feature>
<dbReference type="OrthoDB" id="504708at2759"/>
<feature type="domain" description="EGF-like" evidence="3">
    <location>
        <begin position="921"/>
        <end position="953"/>
    </location>
</feature>
<feature type="compositionally biased region" description="Polar residues" evidence="1">
    <location>
        <begin position="796"/>
        <end position="814"/>
    </location>
</feature>
<gene>
    <name evidence="4" type="ORF">WR25_14176</name>
</gene>
<dbReference type="InterPro" id="IPR006149">
    <property type="entry name" value="EB_dom"/>
</dbReference>
<feature type="domain" description="EGF-like" evidence="3">
    <location>
        <begin position="1242"/>
        <end position="1275"/>
    </location>
</feature>
<feature type="domain" description="EGF-like" evidence="3">
    <location>
        <begin position="1651"/>
        <end position="1681"/>
    </location>
</feature>
<feature type="domain" description="EGF-like" evidence="3">
    <location>
        <begin position="687"/>
        <end position="718"/>
    </location>
</feature>
<feature type="domain" description="EGF-like" evidence="3">
    <location>
        <begin position="61"/>
        <end position="97"/>
    </location>
</feature>
<dbReference type="Pfam" id="PF01683">
    <property type="entry name" value="EB"/>
    <property type="match status" value="9"/>
</dbReference>
<dbReference type="InterPro" id="IPR052740">
    <property type="entry name" value="CE4"/>
</dbReference>
<feature type="region of interest" description="Disordered" evidence="1">
    <location>
        <begin position="772"/>
        <end position="814"/>
    </location>
</feature>
<feature type="domain" description="EGF-like" evidence="3">
    <location>
        <begin position="1195"/>
        <end position="1228"/>
    </location>
</feature>
<feature type="domain" description="EGF-like" evidence="3">
    <location>
        <begin position="1763"/>
        <end position="1797"/>
    </location>
</feature>
<feature type="domain" description="EGF-like" evidence="3">
    <location>
        <begin position="1154"/>
        <end position="1186"/>
    </location>
</feature>
<accession>A0A2A2JZB4</accession>
<feature type="domain" description="EGF-like" evidence="3">
    <location>
        <begin position="1717"/>
        <end position="1752"/>
    </location>
</feature>
<keyword evidence="2" id="KW-0732">Signal</keyword>
<protein>
    <recommendedName>
        <fullName evidence="3">EGF-like domain-containing protein</fullName>
    </recommendedName>
</protein>
<evidence type="ECO:0000256" key="2">
    <source>
        <dbReference type="SAM" id="SignalP"/>
    </source>
</evidence>
<dbReference type="STRING" id="2018661.A0A2A2JZB4"/>
<sequence>MNIPMLLLLLYGTTLGRSCRGGSECRGQGEFCSSFAICMCLSTHVEIGNQCKPAVYPGQFGCEDSRQCSKGFPGAECDISRTCVCPMGMIAHQTTCVMPSALSNLILSDEHLLPLRNRYSLTNFYRRRAPVQHNAASNGLPPDSLCSTDSDCAGYPLSFCDGTCRCVSGAINAGTTCLGRNQALQPAAACPPGQTYITEAGACMTVQNPGHPCQYTQQCAASEPGAFCLRLRCECVYGMKQSGTGCTFVNNECTQRGHIWISELGECKEVIPPGGYGCSHSLQCTAAYPEATCFMQTCTCPPTFPIAIDGTCGRNCSNGETYSGVTGQCLPTVQPGGQCVYSSQCQPVDPTKSNTTANALKKRYPARIVWSTFNVKVAVSVKEKYADGLVAIGSRCIDTETLNSPVIEPPPVDCYFDSECPPPRACIMKRCICLFGEHEDGTCIVYSKTNRVKIRLSDQKERVTVDIGDQCVRVGVKCTGSSVCIAGVCVCPLGTTINHKECVPYTTATPGASCAKGEECLDNSHCNKETKRCECKSDTQMVIGSNCVERLRSHVGYPCNNKELCVGGSVCDSISNKCVCPKNKKEVDKQCVDLTIVLPGQKCGSSDSCMGKSICTDGTCTCPEGTYLRGTICSFRRKVEAGGECQENDLCLGGSECSEGFCHCTREGDVVRNGVCGPRKTVAIGESCSETIDCMDGICLDGRCLCAKGTVPKGNACVQAESSIGMPCNNGEECVGNSFCDGRICTCRENQRPEAGFCVDIPRPSSERQVLTLRPPTPGPGPAEIKSLPEVRPTSARPQPQSSVSRCRNNSECPRSSVCNRGFCSCPPGSQMRNGVCSSIAGPRKPGLLGHPCLSSDDCKVPNSICSNSTCECRVGYRIFGSTQCIIRSDFASPAPTLVTTHPPNALVTLPTIFLVLPGEMCDRMRICQRGSTCIEGKCSCGADSIFVHGSCVRRRPIQVRPLSSCLAGEICPENAECIYGVCLCSADFTLFRGECKDTEEIRDILQKEAETMMTSRRPRPRLPYTLPYALTSSTSIPTTSPTPFLPPTILPIMPTTEESQTLFKLAKPGFPCDSTIQCVNCSACINSFCQCPEGLALVGDACVSPADARNCVSSLQCPSGAHCVKGQCKCLAGLAPSRFGFCIPINYADPGTSCAFGEECRGNSHCAEGLCVCNDGLYLIDNRCEPSPANPSESCANGERCTGGSVCLSSICTCPSHTTLVNNTECVPSFPNAIQRSPGLNCMNNPNVCTGGSYCFNGVCACPIGQVPVNGVCSASGINPTVSPTGTTAYAKPGEPCIQGTTTCTGNSICANNFCVCPGGEQIRDGVCISVDSQADPGEMCQVGITTCTGNSICTQGVCRCPSGQIALNGQCAKIIGQGNLAYPLVRDTGCSPVCGQYSQCVEGQCMCNQGYGYSNGLCQPNSCNPPCPQFSSCNPGGYCSCNTGYSYSNGLCMPSNTYQNTGCNNNCGQYSYCQNNQCNCVPGYSMNAGQCSPAINSNSINSCNPPCGNNAHCQQNECYCNQGYSMQSGACLPSCNPPCPQNSYCMKSYCYCNPGYQDSGGSCIPQNSAYSSSSCNPPCGQNSYCYQDSCNCNSGYQNSGGSCIPQNSAYSSSSCNPPCGQNSYCYQGSCNCNSGYQLNSGVCQSQQNQCDPPCGSYASCQQGSCYCNQGYSLSNGQCQPSCSSSCQPNCNQNCQPSLLQNDAVVSPFFGMPGQQCDMRPGAMMCRSQSLCVNNRCICPNNLVLSNNQCVQFAGNAYPGQSCQTPGTICKGGSSCAPNSLCVCEPNYSIFNGECVPSSLPTPPPYAFELRPGQSCDPRCEFEPCLQKCGGSSLCVNGVCTCPLGSVEVSGSCIIVSAYQTDTGNCLNNSCLQPVTQRLSMDGGSGSARPGDPCDVNSKCIGGSTCLIGTCTCEQGYVPSFDRSSCVLSSSLPRIAFRSYSEDGCTMDSECSGGALCVNRRCACRRGLHYIEGKCVPFKWVSWPSSTIY</sequence>
<feature type="domain" description="EGF-like" evidence="3">
    <location>
        <begin position="1391"/>
        <end position="1421"/>
    </location>
</feature>
<feature type="domain" description="EGF-like" evidence="3">
    <location>
        <begin position="965"/>
        <end position="997"/>
    </location>
</feature>
<reference evidence="4 5" key="1">
    <citation type="journal article" date="2017" name="Curr. Biol.">
        <title>Genome architecture and evolution of a unichromosomal asexual nematode.</title>
        <authorList>
            <person name="Fradin H."/>
            <person name="Zegar C."/>
            <person name="Gutwein M."/>
            <person name="Lucas J."/>
            <person name="Kovtun M."/>
            <person name="Corcoran D."/>
            <person name="Baugh L.R."/>
            <person name="Kiontke K."/>
            <person name="Gunsalus K."/>
            <person name="Fitch D.H."/>
            <person name="Piano F."/>
        </authorList>
    </citation>
    <scope>NUCLEOTIDE SEQUENCE [LARGE SCALE GENOMIC DNA]</scope>
    <source>
        <strain evidence="4">PF1309</strain>
    </source>
</reference>
<feature type="domain" description="EGF-like" evidence="3">
    <location>
        <begin position="1616"/>
        <end position="1646"/>
    </location>
</feature>
<evidence type="ECO:0000313" key="4">
    <source>
        <dbReference type="EMBL" id="PAV67126.1"/>
    </source>
</evidence>
<feature type="domain" description="EGF-like" evidence="3">
    <location>
        <begin position="1464"/>
        <end position="1494"/>
    </location>
</feature>
<dbReference type="SMART" id="SM00181">
    <property type="entry name" value="EGF"/>
    <property type="match status" value="29"/>
</dbReference>
<dbReference type="PANTHER" id="PTHR45985">
    <property type="match status" value="1"/>
</dbReference>
<dbReference type="InterPro" id="IPR006150">
    <property type="entry name" value="Cys_repeat_1"/>
</dbReference>
<comment type="caution">
    <text evidence="4">The sequence shown here is derived from an EMBL/GenBank/DDBJ whole genome shotgun (WGS) entry which is preliminary data.</text>
</comment>
<feature type="domain" description="EGF-like" evidence="3">
    <location>
        <begin position="1504"/>
        <end position="1534"/>
    </location>
</feature>
<feature type="domain" description="EGF-like" evidence="3">
    <location>
        <begin position="806"/>
        <end position="838"/>
    </location>
</feature>
<keyword evidence="5" id="KW-1185">Reference proteome</keyword>
<evidence type="ECO:0000313" key="5">
    <source>
        <dbReference type="Proteomes" id="UP000218231"/>
    </source>
</evidence>
<feature type="domain" description="EGF-like" evidence="3">
    <location>
        <begin position="1072"/>
        <end position="1104"/>
    </location>
</feature>
<proteinExistence type="predicted"/>
<feature type="domain" description="EGF-like" evidence="3">
    <location>
        <begin position="558"/>
        <end position="592"/>
    </location>
</feature>
<evidence type="ECO:0000259" key="3">
    <source>
        <dbReference type="SMART" id="SM00181"/>
    </source>
</evidence>
<evidence type="ECO:0000256" key="1">
    <source>
        <dbReference type="SAM" id="MobiDB-lite"/>
    </source>
</evidence>
<feature type="domain" description="EGF-like" evidence="3">
    <location>
        <begin position="1536"/>
        <end position="1566"/>
    </location>
</feature>
<feature type="domain" description="EGF-like" evidence="3">
    <location>
        <begin position="1111"/>
        <end position="1144"/>
    </location>
</feature>
<feature type="domain" description="EGF-like" evidence="3">
    <location>
        <begin position="1820"/>
        <end position="1855"/>
    </location>
</feature>
<feature type="domain" description="EGF-like" evidence="3">
    <location>
        <begin position="602"/>
        <end position="634"/>
    </location>
</feature>
<dbReference type="PANTHER" id="PTHR45985:SF3">
    <property type="entry name" value="CHITIN DEACETYLASE-LIKE 4"/>
    <property type="match status" value="1"/>
</dbReference>